<evidence type="ECO:0000256" key="8">
    <source>
        <dbReference type="ARBA" id="ARBA00023033"/>
    </source>
</evidence>
<dbReference type="OrthoDB" id="2789670at2759"/>
<dbReference type="EMBL" id="JH687398">
    <property type="protein sequence ID" value="EIM80379.1"/>
    <property type="molecule type" value="Genomic_DNA"/>
</dbReference>
<keyword evidence="7 9" id="KW-0408">Iron</keyword>
<evidence type="ECO:0000313" key="12">
    <source>
        <dbReference type="Proteomes" id="UP000053927"/>
    </source>
</evidence>
<keyword evidence="12" id="KW-1185">Reference proteome</keyword>
<name>R7RYH4_STEHR</name>
<dbReference type="OMA" id="KVSMEET"/>
<dbReference type="PROSITE" id="PS00086">
    <property type="entry name" value="CYTOCHROME_P450"/>
    <property type="match status" value="1"/>
</dbReference>
<dbReference type="eggNOG" id="KOG0156">
    <property type="taxonomic scope" value="Eukaryota"/>
</dbReference>
<dbReference type="PANTHER" id="PTHR46300:SF7">
    <property type="entry name" value="P450, PUTATIVE (EUROFUNG)-RELATED"/>
    <property type="match status" value="1"/>
</dbReference>
<dbReference type="InterPro" id="IPR050364">
    <property type="entry name" value="Cytochrome_P450_fung"/>
</dbReference>
<evidence type="ECO:0000256" key="4">
    <source>
        <dbReference type="ARBA" id="ARBA00022617"/>
    </source>
</evidence>
<evidence type="ECO:0000256" key="6">
    <source>
        <dbReference type="ARBA" id="ARBA00023002"/>
    </source>
</evidence>
<gene>
    <name evidence="11" type="ORF">STEHIDRAFT_68065</name>
</gene>
<dbReference type="PANTHER" id="PTHR46300">
    <property type="entry name" value="P450, PUTATIVE (EUROFUNG)-RELATED-RELATED"/>
    <property type="match status" value="1"/>
</dbReference>
<dbReference type="GO" id="GO:0020037">
    <property type="term" value="F:heme binding"/>
    <property type="evidence" value="ECO:0007669"/>
    <property type="project" value="InterPro"/>
</dbReference>
<evidence type="ECO:0000256" key="9">
    <source>
        <dbReference type="PIRSR" id="PIRSR602401-1"/>
    </source>
</evidence>
<dbReference type="GO" id="GO:0016705">
    <property type="term" value="F:oxidoreductase activity, acting on paired donors, with incorporation or reduction of molecular oxygen"/>
    <property type="evidence" value="ECO:0007669"/>
    <property type="project" value="InterPro"/>
</dbReference>
<dbReference type="KEGG" id="shs:STEHIDRAFT_68065"/>
<dbReference type="InterPro" id="IPR001128">
    <property type="entry name" value="Cyt_P450"/>
</dbReference>
<dbReference type="GO" id="GO:0005506">
    <property type="term" value="F:iron ion binding"/>
    <property type="evidence" value="ECO:0007669"/>
    <property type="project" value="InterPro"/>
</dbReference>
<dbReference type="InterPro" id="IPR002401">
    <property type="entry name" value="Cyt_P450_E_grp-I"/>
</dbReference>
<comment type="pathway">
    <text evidence="2">Secondary metabolite biosynthesis.</text>
</comment>
<proteinExistence type="inferred from homology"/>
<dbReference type="InterPro" id="IPR017972">
    <property type="entry name" value="Cyt_P450_CS"/>
</dbReference>
<dbReference type="InterPro" id="IPR036396">
    <property type="entry name" value="Cyt_P450_sf"/>
</dbReference>
<dbReference type="Pfam" id="PF00067">
    <property type="entry name" value="p450"/>
    <property type="match status" value="1"/>
</dbReference>
<comment type="cofactor">
    <cofactor evidence="1 9">
        <name>heme</name>
        <dbReference type="ChEBI" id="CHEBI:30413"/>
    </cofactor>
</comment>
<evidence type="ECO:0000313" key="11">
    <source>
        <dbReference type="EMBL" id="EIM80379.1"/>
    </source>
</evidence>
<dbReference type="GeneID" id="18806409"/>
<dbReference type="RefSeq" id="XP_007310381.1">
    <property type="nucleotide sequence ID" value="XM_007310319.1"/>
</dbReference>
<dbReference type="Proteomes" id="UP000053927">
    <property type="component" value="Unassembled WGS sequence"/>
</dbReference>
<reference evidence="12" key="1">
    <citation type="journal article" date="2012" name="Science">
        <title>The Paleozoic origin of enzymatic lignin decomposition reconstructed from 31 fungal genomes.</title>
        <authorList>
            <person name="Floudas D."/>
            <person name="Binder M."/>
            <person name="Riley R."/>
            <person name="Barry K."/>
            <person name="Blanchette R.A."/>
            <person name="Henrissat B."/>
            <person name="Martinez A.T."/>
            <person name="Otillar R."/>
            <person name="Spatafora J.W."/>
            <person name="Yadav J.S."/>
            <person name="Aerts A."/>
            <person name="Benoit I."/>
            <person name="Boyd A."/>
            <person name="Carlson A."/>
            <person name="Copeland A."/>
            <person name="Coutinho P.M."/>
            <person name="de Vries R.P."/>
            <person name="Ferreira P."/>
            <person name="Findley K."/>
            <person name="Foster B."/>
            <person name="Gaskell J."/>
            <person name="Glotzer D."/>
            <person name="Gorecki P."/>
            <person name="Heitman J."/>
            <person name="Hesse C."/>
            <person name="Hori C."/>
            <person name="Igarashi K."/>
            <person name="Jurgens J.A."/>
            <person name="Kallen N."/>
            <person name="Kersten P."/>
            <person name="Kohler A."/>
            <person name="Kuees U."/>
            <person name="Kumar T.K.A."/>
            <person name="Kuo A."/>
            <person name="LaButti K."/>
            <person name="Larrondo L.F."/>
            <person name="Lindquist E."/>
            <person name="Ling A."/>
            <person name="Lombard V."/>
            <person name="Lucas S."/>
            <person name="Lundell T."/>
            <person name="Martin R."/>
            <person name="McLaughlin D.J."/>
            <person name="Morgenstern I."/>
            <person name="Morin E."/>
            <person name="Murat C."/>
            <person name="Nagy L.G."/>
            <person name="Nolan M."/>
            <person name="Ohm R.A."/>
            <person name="Patyshakuliyeva A."/>
            <person name="Rokas A."/>
            <person name="Ruiz-Duenas F.J."/>
            <person name="Sabat G."/>
            <person name="Salamov A."/>
            <person name="Samejima M."/>
            <person name="Schmutz J."/>
            <person name="Slot J.C."/>
            <person name="St John F."/>
            <person name="Stenlid J."/>
            <person name="Sun H."/>
            <person name="Sun S."/>
            <person name="Syed K."/>
            <person name="Tsang A."/>
            <person name="Wiebenga A."/>
            <person name="Young D."/>
            <person name="Pisabarro A."/>
            <person name="Eastwood D.C."/>
            <person name="Martin F."/>
            <person name="Cullen D."/>
            <person name="Grigoriev I.V."/>
            <person name="Hibbett D.S."/>
        </authorList>
    </citation>
    <scope>NUCLEOTIDE SEQUENCE [LARGE SCALE GENOMIC DNA]</scope>
    <source>
        <strain evidence="12">FP-91666</strain>
    </source>
</reference>
<dbReference type="PRINTS" id="PR00463">
    <property type="entry name" value="EP450I"/>
</dbReference>
<sequence length="504" mass="57599">MLHTVFRWRQHRQRRTSLPPGPRPLFVLGNIFQVPDPRNWMACQILAKAFGTSFTRPIVYYELFGKPAILISSHEVATELLEHHGDNYADRSNNTVMGGELVGWDRSVGLQAVGPRHTRYRKLLNTMLNPTEVRKLQPLQERCAARLLLRLLKDPEHWYMHMRPSISEALVHICYSQDFPLEEFPYIAMAERAWWIFNNVATANSFAVDYLPILKHLPEWFPSAGFKRQALLWRGELDELGYGSFKIVKEHVRKGIAKHSYVSSLIKARSPLSQDDEDAICWTAIGFFTGGVDTTAAAVTTFIMIMSRYPDVQCRAYDEIRDAIGTDRLPTLDDRPRLPYVTACMLEMFRMFPIVPLGVSKRASNNDWYDGHFIPAEVLLILGHRAMSRDPNIYEDEDTFKPERFLACHPSCNADKPGFRSTRVFGHGRRICPGRHLGELMVFIQIATIVAAFCISAPRNSDGKNTVDYKFDFVDGLIVFPKPFECAITPRSKNLAVLLEHSDV</sequence>
<organism evidence="11 12">
    <name type="scientific">Stereum hirsutum (strain FP-91666)</name>
    <name type="common">White-rot fungus</name>
    <dbReference type="NCBI Taxonomy" id="721885"/>
    <lineage>
        <taxon>Eukaryota</taxon>
        <taxon>Fungi</taxon>
        <taxon>Dikarya</taxon>
        <taxon>Basidiomycota</taxon>
        <taxon>Agaricomycotina</taxon>
        <taxon>Agaricomycetes</taxon>
        <taxon>Russulales</taxon>
        <taxon>Stereaceae</taxon>
        <taxon>Stereum</taxon>
    </lineage>
</organism>
<evidence type="ECO:0000256" key="2">
    <source>
        <dbReference type="ARBA" id="ARBA00005179"/>
    </source>
</evidence>
<dbReference type="GO" id="GO:0004497">
    <property type="term" value="F:monooxygenase activity"/>
    <property type="evidence" value="ECO:0007669"/>
    <property type="project" value="UniProtKB-KW"/>
</dbReference>
<evidence type="ECO:0000256" key="7">
    <source>
        <dbReference type="ARBA" id="ARBA00023004"/>
    </source>
</evidence>
<keyword evidence="4 9" id="KW-0349">Heme</keyword>
<keyword evidence="8 10" id="KW-0503">Monooxygenase</keyword>
<keyword evidence="5 9" id="KW-0479">Metal-binding</keyword>
<protein>
    <submittedName>
        <fullName evidence="11">Cytochrome P450</fullName>
    </submittedName>
</protein>
<evidence type="ECO:0000256" key="5">
    <source>
        <dbReference type="ARBA" id="ARBA00022723"/>
    </source>
</evidence>
<dbReference type="AlphaFoldDB" id="R7RYH4"/>
<keyword evidence="6 10" id="KW-0560">Oxidoreductase</keyword>
<dbReference type="PRINTS" id="PR00385">
    <property type="entry name" value="P450"/>
</dbReference>
<evidence type="ECO:0000256" key="10">
    <source>
        <dbReference type="RuleBase" id="RU000461"/>
    </source>
</evidence>
<evidence type="ECO:0000256" key="3">
    <source>
        <dbReference type="ARBA" id="ARBA00010617"/>
    </source>
</evidence>
<accession>R7RYH4</accession>
<evidence type="ECO:0000256" key="1">
    <source>
        <dbReference type="ARBA" id="ARBA00001971"/>
    </source>
</evidence>
<comment type="similarity">
    <text evidence="3 10">Belongs to the cytochrome P450 family.</text>
</comment>
<dbReference type="Gene3D" id="1.10.630.10">
    <property type="entry name" value="Cytochrome P450"/>
    <property type="match status" value="1"/>
</dbReference>
<feature type="binding site" description="axial binding residue" evidence="9">
    <location>
        <position position="432"/>
    </location>
    <ligand>
        <name>heme</name>
        <dbReference type="ChEBI" id="CHEBI:30413"/>
    </ligand>
    <ligandPart>
        <name>Fe</name>
        <dbReference type="ChEBI" id="CHEBI:18248"/>
    </ligandPart>
</feature>
<dbReference type="SUPFAM" id="SSF48264">
    <property type="entry name" value="Cytochrome P450"/>
    <property type="match status" value="1"/>
</dbReference>